<accession>A0A6N6VIC7</accession>
<feature type="transmembrane region" description="Helical" evidence="13">
    <location>
        <begin position="251"/>
        <end position="275"/>
    </location>
</feature>
<feature type="transmembrane region" description="Helical" evidence="13">
    <location>
        <begin position="139"/>
        <end position="165"/>
    </location>
</feature>
<feature type="chain" id="PRO_5026959340" description="Nickel/cobalt efflux system" evidence="14">
    <location>
        <begin position="28"/>
        <end position="358"/>
    </location>
</feature>
<keyword evidence="9" id="KW-0406">Ion transport</keyword>
<dbReference type="GO" id="GO:0046583">
    <property type="term" value="F:monoatomic cation efflux transmembrane transporter activity"/>
    <property type="evidence" value="ECO:0007669"/>
    <property type="project" value="TreeGrafter"/>
</dbReference>
<evidence type="ECO:0000256" key="10">
    <source>
        <dbReference type="ARBA" id="ARBA00023112"/>
    </source>
</evidence>
<feature type="transmembrane region" description="Helical" evidence="13">
    <location>
        <begin position="332"/>
        <end position="352"/>
    </location>
</feature>
<feature type="signal peptide" evidence="14">
    <location>
        <begin position="1"/>
        <end position="27"/>
    </location>
</feature>
<evidence type="ECO:0000256" key="13">
    <source>
        <dbReference type="RuleBase" id="RU362101"/>
    </source>
</evidence>
<keyword evidence="12" id="KW-0170">Cobalt</keyword>
<evidence type="ECO:0000256" key="4">
    <source>
        <dbReference type="ARBA" id="ARBA00022448"/>
    </source>
</evidence>
<evidence type="ECO:0000256" key="11">
    <source>
        <dbReference type="ARBA" id="ARBA00023136"/>
    </source>
</evidence>
<evidence type="ECO:0000256" key="14">
    <source>
        <dbReference type="SAM" id="SignalP"/>
    </source>
</evidence>
<dbReference type="AlphaFoldDB" id="A0A6N6VIC7"/>
<dbReference type="PANTHER" id="PTHR40659">
    <property type="entry name" value="NICKEL/COBALT EFFLUX SYSTEM RCNA"/>
    <property type="match status" value="1"/>
</dbReference>
<keyword evidence="3" id="KW-0171">Cobalt transport</keyword>
<keyword evidence="7 13" id="KW-0812">Transmembrane</keyword>
<evidence type="ECO:0000256" key="7">
    <source>
        <dbReference type="ARBA" id="ARBA00022692"/>
    </source>
</evidence>
<keyword evidence="8 13" id="KW-1133">Transmembrane helix</keyword>
<organism evidence="15 16">
    <name type="scientific">Parvibaculum sedimenti</name>
    <dbReference type="NCBI Taxonomy" id="2608632"/>
    <lineage>
        <taxon>Bacteria</taxon>
        <taxon>Pseudomonadati</taxon>
        <taxon>Pseudomonadota</taxon>
        <taxon>Alphaproteobacteria</taxon>
        <taxon>Hyphomicrobiales</taxon>
        <taxon>Parvibaculaceae</taxon>
        <taxon>Parvibaculum</taxon>
    </lineage>
</organism>
<comment type="subcellular location">
    <subcellularLocation>
        <location evidence="2 13">Cell membrane</location>
        <topology evidence="2 13">Multi-pass membrane protein</topology>
    </subcellularLocation>
</comment>
<keyword evidence="10" id="KW-0921">Nickel transport</keyword>
<evidence type="ECO:0000256" key="8">
    <source>
        <dbReference type="ARBA" id="ARBA00022989"/>
    </source>
</evidence>
<evidence type="ECO:0000256" key="5">
    <source>
        <dbReference type="ARBA" id="ARBA00022475"/>
    </source>
</evidence>
<feature type="transmembrane region" description="Helical" evidence="13">
    <location>
        <begin position="177"/>
        <end position="195"/>
    </location>
</feature>
<comment type="function">
    <text evidence="1">Efflux system for nickel and cobalt.</text>
</comment>
<proteinExistence type="inferred from homology"/>
<dbReference type="PANTHER" id="PTHR40659:SF1">
    <property type="entry name" value="NICKEL_COBALT EFFLUX SYSTEM RCNA"/>
    <property type="match status" value="1"/>
</dbReference>
<dbReference type="RefSeq" id="WP_152216677.1">
    <property type="nucleotide sequence ID" value="NZ_WESC01000010.1"/>
</dbReference>
<dbReference type="Pfam" id="PF03824">
    <property type="entry name" value="NicO"/>
    <property type="match status" value="1"/>
</dbReference>
<keyword evidence="5" id="KW-1003">Cell membrane</keyword>
<dbReference type="EMBL" id="WESC01000010">
    <property type="protein sequence ID" value="KAB7739506.1"/>
    <property type="molecule type" value="Genomic_DNA"/>
</dbReference>
<comment type="caution">
    <text evidence="15">The sequence shown here is derived from an EMBL/GenBank/DDBJ whole genome shotgun (WGS) entry which is preliminary data.</text>
</comment>
<keyword evidence="14" id="KW-0732">Signal</keyword>
<dbReference type="GO" id="GO:0015099">
    <property type="term" value="F:nickel cation transmembrane transporter activity"/>
    <property type="evidence" value="ECO:0007669"/>
    <property type="project" value="UniProtKB-UniRule"/>
</dbReference>
<evidence type="ECO:0000313" key="16">
    <source>
        <dbReference type="Proteomes" id="UP000468901"/>
    </source>
</evidence>
<dbReference type="Proteomes" id="UP000468901">
    <property type="component" value="Unassembled WGS sequence"/>
</dbReference>
<evidence type="ECO:0000256" key="9">
    <source>
        <dbReference type="ARBA" id="ARBA00023065"/>
    </source>
</evidence>
<dbReference type="InterPro" id="IPR011541">
    <property type="entry name" value="Ni/Co_transpt_high_affinity"/>
</dbReference>
<dbReference type="GO" id="GO:0005886">
    <property type="term" value="C:plasma membrane"/>
    <property type="evidence" value="ECO:0007669"/>
    <property type="project" value="UniProtKB-SubCell"/>
</dbReference>
<evidence type="ECO:0000256" key="1">
    <source>
        <dbReference type="ARBA" id="ARBA00002510"/>
    </source>
</evidence>
<name>A0A6N6VIC7_9HYPH</name>
<keyword evidence="11 13" id="KW-0472">Membrane</keyword>
<evidence type="ECO:0000256" key="3">
    <source>
        <dbReference type="ARBA" id="ARBA00022426"/>
    </source>
</evidence>
<keyword evidence="6" id="KW-0533">Nickel</keyword>
<dbReference type="GO" id="GO:0010045">
    <property type="term" value="P:response to nickel cation"/>
    <property type="evidence" value="ECO:0007669"/>
    <property type="project" value="TreeGrafter"/>
</dbReference>
<evidence type="ECO:0000256" key="2">
    <source>
        <dbReference type="ARBA" id="ARBA00004651"/>
    </source>
</evidence>
<protein>
    <recommendedName>
        <fullName evidence="13">Nickel/cobalt efflux system</fullName>
    </recommendedName>
</protein>
<dbReference type="InterPro" id="IPR051224">
    <property type="entry name" value="NiCoT_RcnA"/>
</dbReference>
<sequence length="358" mass="37822">MRVGSIGRSFALLCMLFLFAPGGTALAAQPFAMPGAPGEAAPAASSGQPENGAAEAQPNGVWHFIAKPLVYAMTVQQRYYRSLASALREVSNEHSLAAAWTLVSLSFVYGIFHAVGPGHGKVIVTSYLLADEREVKRGVLIAFMSSFTQAVTAIVAVGALSVLLGFTRRSVADAVPMIEQVSFVLVTGLGAWLFWRALKRGRGHGHHLHAHVGHAHHAHDHDHDHECDHGCGHSHLPAPQELDANPGWRGIAAMILAVGLRPCTGAVLVLLFALAQGTFAIGALSAFAMSVGTAITVSTLAVMTVFSKNTALRISSRTDNPWTRRIERGLELGGGLFILAMGLFLLAGSLLAPAQPLL</sequence>
<evidence type="ECO:0000256" key="6">
    <source>
        <dbReference type="ARBA" id="ARBA00022596"/>
    </source>
</evidence>
<feature type="transmembrane region" description="Helical" evidence="13">
    <location>
        <begin position="281"/>
        <end position="306"/>
    </location>
</feature>
<gene>
    <name evidence="15" type="ORF">F2P47_12365</name>
</gene>
<dbReference type="GO" id="GO:0032025">
    <property type="term" value="P:response to cobalt ion"/>
    <property type="evidence" value="ECO:0007669"/>
    <property type="project" value="TreeGrafter"/>
</dbReference>
<reference evidence="15 16" key="1">
    <citation type="submission" date="2019-09" db="EMBL/GenBank/DDBJ databases">
        <title>Parvibaculum sedimenti sp. nov., isolated from sediment.</title>
        <authorList>
            <person name="Wang Y."/>
        </authorList>
    </citation>
    <scope>NUCLEOTIDE SEQUENCE [LARGE SCALE GENOMIC DNA]</scope>
    <source>
        <strain evidence="15 16">HXT-9</strain>
    </source>
</reference>
<keyword evidence="16" id="KW-1185">Reference proteome</keyword>
<evidence type="ECO:0000313" key="15">
    <source>
        <dbReference type="EMBL" id="KAB7739506.1"/>
    </source>
</evidence>
<comment type="similarity">
    <text evidence="13">Belongs to the NiCoT transporter (TC 2.A.52) family.</text>
</comment>
<evidence type="ECO:0000256" key="12">
    <source>
        <dbReference type="ARBA" id="ARBA00023285"/>
    </source>
</evidence>
<feature type="transmembrane region" description="Helical" evidence="13">
    <location>
        <begin position="97"/>
        <end position="118"/>
    </location>
</feature>
<keyword evidence="4 13" id="KW-0813">Transport</keyword>
<dbReference type="GO" id="GO:0006824">
    <property type="term" value="P:cobalt ion transport"/>
    <property type="evidence" value="ECO:0007669"/>
    <property type="project" value="UniProtKB-KW"/>
</dbReference>